<accession>A0ACC7LMG4</accession>
<evidence type="ECO:0000313" key="1">
    <source>
        <dbReference type="EMBL" id="MFH6604747.1"/>
    </source>
</evidence>
<proteinExistence type="predicted"/>
<evidence type="ECO:0000313" key="2">
    <source>
        <dbReference type="Proteomes" id="UP001595191"/>
    </source>
</evidence>
<organism evidence="1 2">
    <name type="scientific">Meishania litoralis</name>
    <dbReference type="NCBI Taxonomy" id="3434685"/>
    <lineage>
        <taxon>Bacteria</taxon>
        <taxon>Pseudomonadati</taxon>
        <taxon>Bacteroidota</taxon>
        <taxon>Flavobacteriia</taxon>
        <taxon>Flavobacteriales</taxon>
        <taxon>Flavobacteriaceae</taxon>
        <taxon>Meishania</taxon>
    </lineage>
</organism>
<sequence length="124" mass="13907">MSPAEELAINTIDQLSFGILAPRISLILLAIWETTIGLFLVFNIKNHIVLKLAILHIVCTFMPLIFFPDKVFGENTLSLSLLGQYIIKNVVILSTLLVLLSEVQQKAFKKAKKRKLETSVARTN</sequence>
<name>A0ACC7LMG4_9FLAO</name>
<comment type="caution">
    <text evidence="1">The sequence shown here is derived from an EMBL/GenBank/DDBJ whole genome shotgun (WGS) entry which is preliminary data.</text>
</comment>
<protein>
    <submittedName>
        <fullName evidence="1">Doxx family protein</fullName>
    </submittedName>
</protein>
<gene>
    <name evidence="1" type="ORF">ACEZ3G_14755</name>
</gene>
<keyword evidence="2" id="KW-1185">Reference proteome</keyword>
<dbReference type="Proteomes" id="UP001595191">
    <property type="component" value="Unassembled WGS sequence"/>
</dbReference>
<reference evidence="1" key="1">
    <citation type="submission" date="2024-09" db="EMBL/GenBank/DDBJ databases">
        <authorList>
            <person name="Liu J."/>
        </authorList>
    </citation>
    <scope>NUCLEOTIDE SEQUENCE</scope>
    <source>
        <strain evidence="1">NBU2967</strain>
    </source>
</reference>
<dbReference type="EMBL" id="JBHFPV010000004">
    <property type="protein sequence ID" value="MFH6604747.1"/>
    <property type="molecule type" value="Genomic_DNA"/>
</dbReference>